<dbReference type="GO" id="GO:0008641">
    <property type="term" value="F:ubiquitin-like modifier activating enzyme activity"/>
    <property type="evidence" value="ECO:0007669"/>
    <property type="project" value="InterPro"/>
</dbReference>
<dbReference type="Proteomes" id="UP000482960">
    <property type="component" value="Unassembled WGS sequence"/>
</dbReference>
<reference evidence="2 3" key="2">
    <citation type="submission" date="2020-03" db="EMBL/GenBank/DDBJ databases">
        <authorList>
            <person name="Ichikawa N."/>
            <person name="Kimura A."/>
            <person name="Kitahashi Y."/>
            <person name="Uohara A."/>
        </authorList>
    </citation>
    <scope>NUCLEOTIDE SEQUENCE [LARGE SCALE GENOMIC DNA]</scope>
    <source>
        <strain evidence="2 3">NBRC 108638</strain>
    </source>
</reference>
<dbReference type="PANTHER" id="PTHR10953">
    <property type="entry name" value="UBIQUITIN-ACTIVATING ENZYME E1"/>
    <property type="match status" value="1"/>
</dbReference>
<dbReference type="GO" id="GO:0005737">
    <property type="term" value="C:cytoplasm"/>
    <property type="evidence" value="ECO:0007669"/>
    <property type="project" value="TreeGrafter"/>
</dbReference>
<keyword evidence="3" id="KW-1185">Reference proteome</keyword>
<organism evidence="2 3">
    <name type="scientific">Phytohabitans rumicis</name>
    <dbReference type="NCBI Taxonomy" id="1076125"/>
    <lineage>
        <taxon>Bacteria</taxon>
        <taxon>Bacillati</taxon>
        <taxon>Actinomycetota</taxon>
        <taxon>Actinomycetes</taxon>
        <taxon>Micromonosporales</taxon>
        <taxon>Micromonosporaceae</taxon>
    </lineage>
</organism>
<accession>A0A6V8LMZ4</accession>
<dbReference type="SUPFAM" id="SSF69572">
    <property type="entry name" value="Activating enzymes of the ubiquitin-like proteins"/>
    <property type="match status" value="2"/>
</dbReference>
<dbReference type="GO" id="GO:0016779">
    <property type="term" value="F:nucleotidyltransferase activity"/>
    <property type="evidence" value="ECO:0007669"/>
    <property type="project" value="TreeGrafter"/>
</dbReference>
<evidence type="ECO:0000313" key="3">
    <source>
        <dbReference type="Proteomes" id="UP000482960"/>
    </source>
</evidence>
<dbReference type="InterPro" id="IPR035985">
    <property type="entry name" value="Ubiquitin-activating_enz"/>
</dbReference>
<dbReference type="EMBL" id="BLPG01000002">
    <property type="protein sequence ID" value="GFJ96248.1"/>
    <property type="molecule type" value="Genomic_DNA"/>
</dbReference>
<comment type="caution">
    <text evidence="2">The sequence shown here is derived from an EMBL/GenBank/DDBJ whole genome shotgun (WGS) entry which is preliminary data.</text>
</comment>
<dbReference type="GO" id="GO:0004792">
    <property type="term" value="F:thiosulfate-cyanide sulfurtransferase activity"/>
    <property type="evidence" value="ECO:0007669"/>
    <property type="project" value="TreeGrafter"/>
</dbReference>
<evidence type="ECO:0000313" key="2">
    <source>
        <dbReference type="EMBL" id="GFJ96248.1"/>
    </source>
</evidence>
<name>A0A6V8LMZ4_9ACTN</name>
<sequence length="589" mass="61398">MDRYARQRGLVAQDLVADAVVEVHGTGPALPYLLQCLALVGAGTRHGGIRLHVPDRVVEEADLAHQFLLDRADAGRPLAEALIDRVELLNPTVDLRTADHGSARTRGRGLGVAVPGAAERPALVAALGADPAIVAWGEVLPTAVYVGPAPLRAGTGGHPTLLTAALAATCGGLLAQVLLGQLGAIIDGPTVLSRWFEERLWIAYPDIGRHAMAAEAEGALAPALRGVLERFDSPRVAERFQILLDGRTADPRVTTVVDHDAVVVTVPAPQASMTGAAVRPGLADPPPVRPLLWSPVDGPTLDGGTVTGMAAAPVPPRTPPRVVLCGAGALGSWAAAVLAASGLPGLDLSIVDMDDTVESHNLNRQVLFDDADVGLPKAAQAMARLGKINPRLALRALPVMVSPETIEDLVGGGTQYELLADDPRWRAYREQVDQLAGALKDATAILSCPDNHQTRWSLNVIAERLGIPLVNGAVDGFVGRVHVCDPGDRGRCLVCWLGESIADEPERRSCTDVVGTAPVPSIVTSAAVIGAAQAATLLAQLGGPASRVRRFHAFDGLAGTLDGYRAADRDPDECPAHLVGAGPDGREAR</sequence>
<dbReference type="RefSeq" id="WP_173085817.1">
    <property type="nucleotide sequence ID" value="NZ_BAABJB010000071.1"/>
</dbReference>
<proteinExistence type="predicted"/>
<feature type="domain" description="THIF-type NAD/FAD binding fold" evidence="1">
    <location>
        <begin position="321"/>
        <end position="575"/>
    </location>
</feature>
<dbReference type="InterPro" id="IPR000594">
    <property type="entry name" value="ThiF_NAD_FAD-bd"/>
</dbReference>
<reference evidence="2 3" key="1">
    <citation type="submission" date="2020-03" db="EMBL/GenBank/DDBJ databases">
        <title>Whole genome shotgun sequence of Phytohabitans rumicis NBRC 108638.</title>
        <authorList>
            <person name="Komaki H."/>
            <person name="Tamura T."/>
        </authorList>
    </citation>
    <scope>NUCLEOTIDE SEQUENCE [LARGE SCALE GENOMIC DNA]</scope>
    <source>
        <strain evidence="2 3">NBRC 108638</strain>
    </source>
</reference>
<dbReference type="AlphaFoldDB" id="A0A6V8LMZ4"/>
<dbReference type="Pfam" id="PF00899">
    <property type="entry name" value="ThiF"/>
    <property type="match status" value="1"/>
</dbReference>
<protein>
    <recommendedName>
        <fullName evidence="1">THIF-type NAD/FAD binding fold domain-containing protein</fullName>
    </recommendedName>
</protein>
<gene>
    <name evidence="2" type="ORF">Prum_098900</name>
</gene>
<dbReference type="Gene3D" id="3.40.50.720">
    <property type="entry name" value="NAD(P)-binding Rossmann-like Domain"/>
    <property type="match status" value="2"/>
</dbReference>
<dbReference type="InterPro" id="IPR045886">
    <property type="entry name" value="ThiF/MoeB/HesA"/>
</dbReference>
<dbReference type="PANTHER" id="PTHR10953:SF102">
    <property type="entry name" value="ADENYLYLTRANSFERASE AND SULFURTRANSFERASE MOCS3"/>
    <property type="match status" value="1"/>
</dbReference>
<evidence type="ECO:0000259" key="1">
    <source>
        <dbReference type="Pfam" id="PF00899"/>
    </source>
</evidence>